<dbReference type="PANTHER" id="PTHR45436:SF14">
    <property type="entry name" value="SENSOR PROTEIN QSEC"/>
    <property type="match status" value="1"/>
</dbReference>
<feature type="domain" description="Histidine kinase" evidence="14">
    <location>
        <begin position="234"/>
        <end position="443"/>
    </location>
</feature>
<evidence type="ECO:0000256" key="13">
    <source>
        <dbReference type="SAM" id="Phobius"/>
    </source>
</evidence>
<evidence type="ECO:0000256" key="11">
    <source>
        <dbReference type="ARBA" id="ARBA00023012"/>
    </source>
</evidence>
<keyword evidence="10 13" id="KW-1133">Transmembrane helix</keyword>
<gene>
    <name evidence="16" type="ORF">QO034_07525</name>
</gene>
<dbReference type="EC" id="2.7.13.3" evidence="3"/>
<evidence type="ECO:0000313" key="17">
    <source>
        <dbReference type="Proteomes" id="UP001227126"/>
    </source>
</evidence>
<dbReference type="InterPro" id="IPR050428">
    <property type="entry name" value="TCS_sensor_his_kinase"/>
</dbReference>
<dbReference type="InterPro" id="IPR036890">
    <property type="entry name" value="HATPase_C_sf"/>
</dbReference>
<keyword evidence="8" id="KW-0418">Kinase</keyword>
<evidence type="ECO:0000256" key="12">
    <source>
        <dbReference type="SAM" id="MobiDB-lite"/>
    </source>
</evidence>
<feature type="region of interest" description="Disordered" evidence="12">
    <location>
        <begin position="432"/>
        <end position="452"/>
    </location>
</feature>
<sequence>MKMPRSLQAQLGLSVGLVLTVLWLLAATVTAVIVRGELDEVFDSALRETAERILPLAVTDIVGREDQGVTQRLAPIREHDEFFTYLIRDAEGRILLQSHAADPAVFPPWDGQGFRQTATHRLYSDAALQGTVRITVAEPLAHRMSVAREIQMGLGLPLLIVLPVALTAIILAVRFSLDPLRRFGAQLEARDARDLSQVPTEGLPTETAPLAVALNSLLARLRDAFEAERSFAANAAHELRTPLAGAIAQAQRLRSETSDTATEARAAEIEATLKRLTRLSERLMQLARAEGGRLRMDRSADLRAVARIVVDDIGRASAPGRIALNLPDTAVMSDIDPDAFAILCRNLVENALRHGTENVQVGVSLTADGHLVVANDGPVLPRDTLDRLTARFERATTGADGSGLGLAIVAAIAERIGSSLVLESPPQGALSGFQASLKLPTDAPDPGARRDS</sequence>
<evidence type="ECO:0000256" key="8">
    <source>
        <dbReference type="ARBA" id="ARBA00022777"/>
    </source>
</evidence>
<evidence type="ECO:0000259" key="14">
    <source>
        <dbReference type="PROSITE" id="PS50109"/>
    </source>
</evidence>
<comment type="catalytic activity">
    <reaction evidence="1">
        <text>ATP + protein L-histidine = ADP + protein N-phospho-L-histidine.</text>
        <dbReference type="EC" id="2.7.13.3"/>
    </reaction>
</comment>
<dbReference type="Pfam" id="PF08521">
    <property type="entry name" value="2CSK_N"/>
    <property type="match status" value="1"/>
</dbReference>
<keyword evidence="9 16" id="KW-0067">ATP-binding</keyword>
<dbReference type="GO" id="GO:0005524">
    <property type="term" value="F:ATP binding"/>
    <property type="evidence" value="ECO:0007669"/>
    <property type="project" value="UniProtKB-KW"/>
</dbReference>
<dbReference type="InterPro" id="IPR036097">
    <property type="entry name" value="HisK_dim/P_sf"/>
</dbReference>
<dbReference type="PANTHER" id="PTHR45436">
    <property type="entry name" value="SENSOR HISTIDINE KINASE YKOH"/>
    <property type="match status" value="1"/>
</dbReference>
<keyword evidence="4" id="KW-0597">Phosphoprotein</keyword>
<dbReference type="SMART" id="SM00388">
    <property type="entry name" value="HisKA"/>
    <property type="match status" value="1"/>
</dbReference>
<evidence type="ECO:0000256" key="9">
    <source>
        <dbReference type="ARBA" id="ARBA00022840"/>
    </source>
</evidence>
<evidence type="ECO:0000256" key="5">
    <source>
        <dbReference type="ARBA" id="ARBA00022679"/>
    </source>
</evidence>
<keyword evidence="13" id="KW-0472">Membrane</keyword>
<dbReference type="SMART" id="SM00304">
    <property type="entry name" value="HAMP"/>
    <property type="match status" value="1"/>
</dbReference>
<dbReference type="Gene3D" id="3.30.565.10">
    <property type="entry name" value="Histidine kinase-like ATPase, C-terminal domain"/>
    <property type="match status" value="1"/>
</dbReference>
<keyword evidence="7" id="KW-0547">Nucleotide-binding</keyword>
<proteinExistence type="predicted"/>
<dbReference type="CDD" id="cd00082">
    <property type="entry name" value="HisKA"/>
    <property type="match status" value="1"/>
</dbReference>
<dbReference type="SMART" id="SM00387">
    <property type="entry name" value="HATPase_c"/>
    <property type="match status" value="1"/>
</dbReference>
<evidence type="ECO:0000256" key="4">
    <source>
        <dbReference type="ARBA" id="ARBA00022553"/>
    </source>
</evidence>
<keyword evidence="5" id="KW-0808">Transferase</keyword>
<organism evidence="16 17">
    <name type="scientific">Sedimentitalea xiamensis</name>
    <dbReference type="NCBI Taxonomy" id="3050037"/>
    <lineage>
        <taxon>Bacteria</taxon>
        <taxon>Pseudomonadati</taxon>
        <taxon>Pseudomonadota</taxon>
        <taxon>Alphaproteobacteria</taxon>
        <taxon>Rhodobacterales</taxon>
        <taxon>Paracoccaceae</taxon>
        <taxon>Sedimentitalea</taxon>
    </lineage>
</organism>
<dbReference type="Pfam" id="PF02518">
    <property type="entry name" value="HATPase_c"/>
    <property type="match status" value="1"/>
</dbReference>
<comment type="caution">
    <text evidence="16">The sequence shown here is derived from an EMBL/GenBank/DDBJ whole genome shotgun (WGS) entry which is preliminary data.</text>
</comment>
<feature type="domain" description="HAMP" evidence="15">
    <location>
        <begin position="174"/>
        <end position="226"/>
    </location>
</feature>
<dbReference type="Pfam" id="PF00512">
    <property type="entry name" value="HisKA"/>
    <property type="match status" value="1"/>
</dbReference>
<evidence type="ECO:0000256" key="3">
    <source>
        <dbReference type="ARBA" id="ARBA00012438"/>
    </source>
</evidence>
<dbReference type="InterPro" id="IPR003660">
    <property type="entry name" value="HAMP_dom"/>
</dbReference>
<reference evidence="16 17" key="1">
    <citation type="submission" date="2023-05" db="EMBL/GenBank/DDBJ databases">
        <title>Sedimentitalea sp. nov. JM2-8.</title>
        <authorList>
            <person name="Huang J."/>
        </authorList>
    </citation>
    <scope>NUCLEOTIDE SEQUENCE [LARGE SCALE GENOMIC DNA]</scope>
    <source>
        <strain evidence="16 17">JM2-8</strain>
    </source>
</reference>
<dbReference type="InterPro" id="IPR003661">
    <property type="entry name" value="HisK_dim/P_dom"/>
</dbReference>
<evidence type="ECO:0000256" key="2">
    <source>
        <dbReference type="ARBA" id="ARBA00004141"/>
    </source>
</evidence>
<accession>A0ABT7FCW2</accession>
<dbReference type="SUPFAM" id="SSF47384">
    <property type="entry name" value="Homodimeric domain of signal transducing histidine kinase"/>
    <property type="match status" value="1"/>
</dbReference>
<dbReference type="SUPFAM" id="SSF55874">
    <property type="entry name" value="ATPase domain of HSP90 chaperone/DNA topoisomerase II/histidine kinase"/>
    <property type="match status" value="1"/>
</dbReference>
<keyword evidence="17" id="KW-1185">Reference proteome</keyword>
<keyword evidence="11" id="KW-0902">Two-component regulatory system</keyword>
<dbReference type="InterPro" id="IPR013727">
    <property type="entry name" value="2CSK_N"/>
</dbReference>
<dbReference type="PROSITE" id="PS50885">
    <property type="entry name" value="HAMP"/>
    <property type="match status" value="1"/>
</dbReference>
<evidence type="ECO:0000313" key="16">
    <source>
        <dbReference type="EMBL" id="MDK3072955.1"/>
    </source>
</evidence>
<dbReference type="Gene3D" id="1.20.5.1040">
    <property type="entry name" value="Sensor protein qsec"/>
    <property type="match status" value="1"/>
</dbReference>
<keyword evidence="6 13" id="KW-0812">Transmembrane</keyword>
<protein>
    <recommendedName>
        <fullName evidence="3">histidine kinase</fullName>
        <ecNumber evidence="3">2.7.13.3</ecNumber>
    </recommendedName>
</protein>
<dbReference type="EMBL" id="JASNJE010000006">
    <property type="protein sequence ID" value="MDK3072955.1"/>
    <property type="molecule type" value="Genomic_DNA"/>
</dbReference>
<name>A0ABT7FCW2_9RHOB</name>
<dbReference type="PROSITE" id="PS50109">
    <property type="entry name" value="HIS_KIN"/>
    <property type="match status" value="1"/>
</dbReference>
<dbReference type="Proteomes" id="UP001227126">
    <property type="component" value="Unassembled WGS sequence"/>
</dbReference>
<evidence type="ECO:0000256" key="6">
    <source>
        <dbReference type="ARBA" id="ARBA00022692"/>
    </source>
</evidence>
<dbReference type="Gene3D" id="1.10.287.130">
    <property type="match status" value="1"/>
</dbReference>
<evidence type="ECO:0000256" key="10">
    <source>
        <dbReference type="ARBA" id="ARBA00022989"/>
    </source>
</evidence>
<feature type="transmembrane region" description="Helical" evidence="13">
    <location>
        <begin position="152"/>
        <end position="173"/>
    </location>
</feature>
<dbReference type="InterPro" id="IPR005467">
    <property type="entry name" value="His_kinase_dom"/>
</dbReference>
<evidence type="ECO:0000256" key="7">
    <source>
        <dbReference type="ARBA" id="ARBA00022741"/>
    </source>
</evidence>
<comment type="subcellular location">
    <subcellularLocation>
        <location evidence="2">Membrane</location>
        <topology evidence="2">Multi-pass membrane protein</topology>
    </subcellularLocation>
</comment>
<dbReference type="InterPro" id="IPR003594">
    <property type="entry name" value="HATPase_dom"/>
</dbReference>
<evidence type="ECO:0000259" key="15">
    <source>
        <dbReference type="PROSITE" id="PS50885"/>
    </source>
</evidence>
<evidence type="ECO:0000256" key="1">
    <source>
        <dbReference type="ARBA" id="ARBA00000085"/>
    </source>
</evidence>
<dbReference type="RefSeq" id="WP_284484894.1">
    <property type="nucleotide sequence ID" value="NZ_JASNJE010000006.1"/>
</dbReference>